<evidence type="ECO:0008006" key="3">
    <source>
        <dbReference type="Google" id="ProtNLM"/>
    </source>
</evidence>
<evidence type="ECO:0000313" key="1">
    <source>
        <dbReference type="EMBL" id="SJL15270.1"/>
    </source>
</evidence>
<accession>A0A284S2M7</accession>
<reference evidence="2" key="1">
    <citation type="journal article" date="2017" name="Nat. Ecol. Evol.">
        <title>Genome expansion and lineage-specific genetic innovations in the forest pathogenic fungi Armillaria.</title>
        <authorList>
            <person name="Sipos G."/>
            <person name="Prasanna A.N."/>
            <person name="Walter M.C."/>
            <person name="O'Connor E."/>
            <person name="Balint B."/>
            <person name="Krizsan K."/>
            <person name="Kiss B."/>
            <person name="Hess J."/>
            <person name="Varga T."/>
            <person name="Slot J."/>
            <person name="Riley R."/>
            <person name="Boka B."/>
            <person name="Rigling D."/>
            <person name="Barry K."/>
            <person name="Lee J."/>
            <person name="Mihaltcheva S."/>
            <person name="LaButti K."/>
            <person name="Lipzen A."/>
            <person name="Waldron R."/>
            <person name="Moloney N.M."/>
            <person name="Sperisen C."/>
            <person name="Kredics L."/>
            <person name="Vagvoelgyi C."/>
            <person name="Patrignani A."/>
            <person name="Fitzpatrick D."/>
            <person name="Nagy I."/>
            <person name="Doyle S."/>
            <person name="Anderson J.B."/>
            <person name="Grigoriev I.V."/>
            <person name="Gueldener U."/>
            <person name="Muensterkoetter M."/>
            <person name="Nagy L.G."/>
        </authorList>
    </citation>
    <scope>NUCLEOTIDE SEQUENCE [LARGE SCALE GENOMIC DNA]</scope>
    <source>
        <strain evidence="2">C18/9</strain>
    </source>
</reference>
<sequence>MEASSSVIKSQSHLTTHLLDRTRDQAVYCIQTSSLNRRGRRLLWCRDGDRITSTPSWQVKAAPTCNCLDAPYAFCGRTLKFTLLVIAT</sequence>
<dbReference type="AlphaFoldDB" id="A0A284S2M7"/>
<dbReference type="Proteomes" id="UP000219338">
    <property type="component" value="Unassembled WGS sequence"/>
</dbReference>
<name>A0A284S2M7_ARMOS</name>
<dbReference type="EMBL" id="FUEG01000027">
    <property type="protein sequence ID" value="SJL15270.1"/>
    <property type="molecule type" value="Genomic_DNA"/>
</dbReference>
<proteinExistence type="predicted"/>
<evidence type="ECO:0000313" key="2">
    <source>
        <dbReference type="Proteomes" id="UP000219338"/>
    </source>
</evidence>
<protein>
    <recommendedName>
        <fullName evidence="3">Ig-like domain-containing protein</fullName>
    </recommendedName>
</protein>
<keyword evidence="2" id="KW-1185">Reference proteome</keyword>
<organism evidence="1 2">
    <name type="scientific">Armillaria ostoyae</name>
    <name type="common">Armillaria root rot fungus</name>
    <dbReference type="NCBI Taxonomy" id="47428"/>
    <lineage>
        <taxon>Eukaryota</taxon>
        <taxon>Fungi</taxon>
        <taxon>Dikarya</taxon>
        <taxon>Basidiomycota</taxon>
        <taxon>Agaricomycotina</taxon>
        <taxon>Agaricomycetes</taxon>
        <taxon>Agaricomycetidae</taxon>
        <taxon>Agaricales</taxon>
        <taxon>Marasmiineae</taxon>
        <taxon>Physalacriaceae</taxon>
        <taxon>Armillaria</taxon>
    </lineage>
</organism>
<gene>
    <name evidence="1" type="ORF">ARMOST_18760</name>
</gene>